<evidence type="ECO:0000313" key="3">
    <source>
        <dbReference type="Proteomes" id="UP000297245"/>
    </source>
</evidence>
<name>A0A4S8KZ53_DENBC</name>
<keyword evidence="3" id="KW-1185">Reference proteome</keyword>
<reference evidence="2 3" key="1">
    <citation type="journal article" date="2019" name="Nat. Ecol. Evol.">
        <title>Megaphylogeny resolves global patterns of mushroom evolution.</title>
        <authorList>
            <person name="Varga T."/>
            <person name="Krizsan K."/>
            <person name="Foldi C."/>
            <person name="Dima B."/>
            <person name="Sanchez-Garcia M."/>
            <person name="Sanchez-Ramirez S."/>
            <person name="Szollosi G.J."/>
            <person name="Szarkandi J.G."/>
            <person name="Papp V."/>
            <person name="Albert L."/>
            <person name="Andreopoulos W."/>
            <person name="Angelini C."/>
            <person name="Antonin V."/>
            <person name="Barry K.W."/>
            <person name="Bougher N.L."/>
            <person name="Buchanan P."/>
            <person name="Buyck B."/>
            <person name="Bense V."/>
            <person name="Catcheside P."/>
            <person name="Chovatia M."/>
            <person name="Cooper J."/>
            <person name="Damon W."/>
            <person name="Desjardin D."/>
            <person name="Finy P."/>
            <person name="Geml J."/>
            <person name="Haridas S."/>
            <person name="Hughes K."/>
            <person name="Justo A."/>
            <person name="Karasinski D."/>
            <person name="Kautmanova I."/>
            <person name="Kiss B."/>
            <person name="Kocsube S."/>
            <person name="Kotiranta H."/>
            <person name="LaButti K.M."/>
            <person name="Lechner B.E."/>
            <person name="Liimatainen K."/>
            <person name="Lipzen A."/>
            <person name="Lukacs Z."/>
            <person name="Mihaltcheva S."/>
            <person name="Morgado L.N."/>
            <person name="Niskanen T."/>
            <person name="Noordeloos M.E."/>
            <person name="Ohm R.A."/>
            <person name="Ortiz-Santana B."/>
            <person name="Ovrebo C."/>
            <person name="Racz N."/>
            <person name="Riley R."/>
            <person name="Savchenko A."/>
            <person name="Shiryaev A."/>
            <person name="Soop K."/>
            <person name="Spirin V."/>
            <person name="Szebenyi C."/>
            <person name="Tomsovsky M."/>
            <person name="Tulloss R.E."/>
            <person name="Uehling J."/>
            <person name="Grigoriev I.V."/>
            <person name="Vagvolgyi C."/>
            <person name="Papp T."/>
            <person name="Martin F.M."/>
            <person name="Miettinen O."/>
            <person name="Hibbett D.S."/>
            <person name="Nagy L.G."/>
        </authorList>
    </citation>
    <scope>NUCLEOTIDE SEQUENCE [LARGE SCALE GENOMIC DNA]</scope>
    <source>
        <strain evidence="2 3">CBS 962.96</strain>
    </source>
</reference>
<dbReference type="PANTHER" id="PTHR46791">
    <property type="entry name" value="EXPRESSED PROTEIN"/>
    <property type="match status" value="1"/>
</dbReference>
<dbReference type="AlphaFoldDB" id="A0A4S8KZ53"/>
<evidence type="ECO:0000313" key="2">
    <source>
        <dbReference type="EMBL" id="THU80918.1"/>
    </source>
</evidence>
<dbReference type="PANTHER" id="PTHR46791:SF5">
    <property type="entry name" value="CLR5 DOMAIN-CONTAINING PROTEIN-RELATED"/>
    <property type="match status" value="1"/>
</dbReference>
<organism evidence="2 3">
    <name type="scientific">Dendrothele bispora (strain CBS 962.96)</name>
    <dbReference type="NCBI Taxonomy" id="1314807"/>
    <lineage>
        <taxon>Eukaryota</taxon>
        <taxon>Fungi</taxon>
        <taxon>Dikarya</taxon>
        <taxon>Basidiomycota</taxon>
        <taxon>Agaricomycotina</taxon>
        <taxon>Agaricomycetes</taxon>
        <taxon>Agaricomycetidae</taxon>
        <taxon>Agaricales</taxon>
        <taxon>Agaricales incertae sedis</taxon>
        <taxon>Dendrothele</taxon>
    </lineage>
</organism>
<dbReference type="Proteomes" id="UP000297245">
    <property type="component" value="Unassembled WGS sequence"/>
</dbReference>
<evidence type="ECO:0000256" key="1">
    <source>
        <dbReference type="SAM" id="MobiDB-lite"/>
    </source>
</evidence>
<proteinExistence type="predicted"/>
<sequence>MVNNSGKNRHSNGTKPNDEDLKNALLEYSEEVLTAKETMARLEARFGYSIKRSTLFTLQKKFDIPTARKNAKKLSDEAQTSLVLDKIDNDLYKQNGPNVILNILARDHTPLPRRKVREVMKEEYPEGALLRRPGNHNKIPRKKLEVIGPGQEIHADGHEKLSAQALDMGGVGIPIYGFRQKVGYLQKYNVVPNARSTDVVGHLYLDMIVEAGYRTPIQMTVDKGSETTELFAQHYVVRILSETCSDLDLDDYPALWATKSVHNIPIESSWHWNRKYNGLSIREIIEEGKSNGIFQPMYQRDCDLFHWLFPKIVQSCLEDYMDYWNKHRTRPNNTSAIPSGVTPNQIMACPRDYNMMDCHFDVRPEIIDVLRERLPPREEVFRWVSDEFELCAQAAYDEIDRPSLVGASAMKESWVIFRRMKEAIIARE</sequence>
<protein>
    <submittedName>
        <fullName evidence="2">Uncharacterized protein</fullName>
    </submittedName>
</protein>
<accession>A0A4S8KZ53</accession>
<feature type="region of interest" description="Disordered" evidence="1">
    <location>
        <begin position="1"/>
        <end position="20"/>
    </location>
</feature>
<dbReference type="OrthoDB" id="6017046at2759"/>
<gene>
    <name evidence="2" type="ORF">K435DRAFT_873881</name>
</gene>
<dbReference type="EMBL" id="ML179858">
    <property type="protein sequence ID" value="THU80918.1"/>
    <property type="molecule type" value="Genomic_DNA"/>
</dbReference>